<sequence length="109" mass="12313">MAHYYKTPPGHHGDLHRGEILSAILGQWPGLVYCQVFAAPEVTITDMGGQFVIEIFNNQGRYLSKVVAVSSEEDFKSWVNRNKTNPDREVNNPMRTTCKAWLAIESSFV</sequence>
<accession>A0A8D8V3W8</accession>
<organism evidence="1">
    <name type="scientific">Cacopsylla melanoneura</name>
    <dbReference type="NCBI Taxonomy" id="428564"/>
    <lineage>
        <taxon>Eukaryota</taxon>
        <taxon>Metazoa</taxon>
        <taxon>Ecdysozoa</taxon>
        <taxon>Arthropoda</taxon>
        <taxon>Hexapoda</taxon>
        <taxon>Insecta</taxon>
        <taxon>Pterygota</taxon>
        <taxon>Neoptera</taxon>
        <taxon>Paraneoptera</taxon>
        <taxon>Hemiptera</taxon>
        <taxon>Sternorrhyncha</taxon>
        <taxon>Psylloidea</taxon>
        <taxon>Psyllidae</taxon>
        <taxon>Psyllinae</taxon>
        <taxon>Cacopsylla</taxon>
    </lineage>
</organism>
<dbReference type="EMBL" id="HBUF01116173">
    <property type="protein sequence ID" value="CAG6641223.1"/>
    <property type="molecule type" value="Transcribed_RNA"/>
</dbReference>
<proteinExistence type="predicted"/>
<reference evidence="1" key="1">
    <citation type="submission" date="2021-05" db="EMBL/GenBank/DDBJ databases">
        <authorList>
            <person name="Alioto T."/>
            <person name="Alioto T."/>
            <person name="Gomez Garrido J."/>
        </authorList>
    </citation>
    <scope>NUCLEOTIDE SEQUENCE</scope>
</reference>
<evidence type="ECO:0000313" key="1">
    <source>
        <dbReference type="EMBL" id="CAG6715867.1"/>
    </source>
</evidence>
<dbReference type="AlphaFoldDB" id="A0A8D8V3W8"/>
<name>A0A8D8V3W8_9HEMI</name>
<dbReference type="EMBL" id="HBUF01353690">
    <property type="protein sequence ID" value="CAG6715867.1"/>
    <property type="molecule type" value="Transcribed_RNA"/>
</dbReference>
<protein>
    <submittedName>
        <fullName evidence="1">Uncharacterized protein</fullName>
    </submittedName>
</protein>